<dbReference type="PANTHER" id="PTHR46425">
    <property type="entry name" value="TRANSCRIPTION TERMINATION FACTOR RHO"/>
    <property type="match status" value="1"/>
</dbReference>
<dbReference type="GO" id="GO:0005524">
    <property type="term" value="F:ATP binding"/>
    <property type="evidence" value="ECO:0007669"/>
    <property type="project" value="UniProtKB-UniRule"/>
</dbReference>
<dbReference type="InterPro" id="IPR041703">
    <property type="entry name" value="Rho_factor_ATP-bd"/>
</dbReference>
<proteinExistence type="inferred from homology"/>
<dbReference type="Pfam" id="PF07497">
    <property type="entry name" value="Rho_RNA_bind"/>
    <property type="match status" value="1"/>
</dbReference>
<organism evidence="13 14">
    <name type="scientific">Peptoniphilus lacrimalis</name>
    <dbReference type="NCBI Taxonomy" id="33031"/>
    <lineage>
        <taxon>Bacteria</taxon>
        <taxon>Bacillati</taxon>
        <taxon>Bacillota</taxon>
        <taxon>Tissierellia</taxon>
        <taxon>Tissierellales</taxon>
        <taxon>Peptoniphilaceae</taxon>
        <taxon>Peptoniphilus</taxon>
    </lineage>
</organism>
<dbReference type="GO" id="GO:0016787">
    <property type="term" value="F:hydrolase activity"/>
    <property type="evidence" value="ECO:0007669"/>
    <property type="project" value="UniProtKB-KW"/>
</dbReference>
<dbReference type="CDD" id="cd04459">
    <property type="entry name" value="Rho_CSD"/>
    <property type="match status" value="1"/>
</dbReference>
<evidence type="ECO:0000256" key="11">
    <source>
        <dbReference type="PROSITE-ProRule" id="PRU01203"/>
    </source>
</evidence>
<evidence type="ECO:0000256" key="10">
    <source>
        <dbReference type="NCBIfam" id="TIGR00767"/>
    </source>
</evidence>
<dbReference type="Pfam" id="PF00006">
    <property type="entry name" value="ATP-synt_ab"/>
    <property type="match status" value="1"/>
</dbReference>
<keyword evidence="6 9" id="KW-0694">RNA-binding</keyword>
<feature type="domain" description="Rho RNA-BD" evidence="12">
    <location>
        <begin position="216"/>
        <end position="289"/>
    </location>
</feature>
<dbReference type="HAMAP" id="MF_01884">
    <property type="entry name" value="Rho"/>
    <property type="match status" value="1"/>
</dbReference>
<dbReference type="EC" id="3.6.4.-" evidence="9 10"/>
<dbReference type="CDD" id="cd01128">
    <property type="entry name" value="rho_factor_C"/>
    <property type="match status" value="1"/>
</dbReference>
<evidence type="ECO:0000256" key="5">
    <source>
        <dbReference type="ARBA" id="ARBA00022840"/>
    </source>
</evidence>
<dbReference type="RefSeq" id="WP_019034529.1">
    <property type="nucleotide sequence ID" value="NZ_UGSZ01000001.1"/>
</dbReference>
<gene>
    <name evidence="9 13" type="primary">rho</name>
    <name evidence="13" type="ORF">NCTC13149_00884</name>
</gene>
<dbReference type="SMART" id="SM00959">
    <property type="entry name" value="Rho_N"/>
    <property type="match status" value="2"/>
</dbReference>
<dbReference type="NCBIfam" id="TIGR00767">
    <property type="entry name" value="rho"/>
    <property type="match status" value="1"/>
</dbReference>
<dbReference type="Gene3D" id="3.40.50.300">
    <property type="entry name" value="P-loop containing nucleotide triphosphate hydrolases"/>
    <property type="match status" value="1"/>
</dbReference>
<feature type="binding site" evidence="9">
    <location>
        <begin position="332"/>
        <end position="337"/>
    </location>
    <ligand>
        <name>ATP</name>
        <dbReference type="ChEBI" id="CHEBI:30616"/>
    </ligand>
</feature>
<dbReference type="GO" id="GO:0003723">
    <property type="term" value="F:RNA binding"/>
    <property type="evidence" value="ECO:0007669"/>
    <property type="project" value="UniProtKB-UniRule"/>
</dbReference>
<dbReference type="InterPro" id="IPR000194">
    <property type="entry name" value="ATPase_F1/V1/A1_a/bsu_nucl-bd"/>
</dbReference>
<dbReference type="InterPro" id="IPR011113">
    <property type="entry name" value="Rho_RNA-bd"/>
</dbReference>
<evidence type="ECO:0000256" key="9">
    <source>
        <dbReference type="HAMAP-Rule" id="MF_01884"/>
    </source>
</evidence>
<feature type="binding site" evidence="9">
    <location>
        <position position="375"/>
    </location>
    <ligand>
        <name>ATP</name>
        <dbReference type="ChEBI" id="CHEBI:30616"/>
    </ligand>
</feature>
<dbReference type="SMART" id="SM00382">
    <property type="entry name" value="AAA"/>
    <property type="match status" value="1"/>
</dbReference>
<dbReference type="InterPro" id="IPR027417">
    <property type="entry name" value="P-loop_NTPase"/>
</dbReference>
<dbReference type="NCBIfam" id="NF006886">
    <property type="entry name" value="PRK09376.1"/>
    <property type="match status" value="1"/>
</dbReference>
<dbReference type="InterPro" id="IPR011129">
    <property type="entry name" value="CSD"/>
</dbReference>
<dbReference type="InterPro" id="IPR003593">
    <property type="entry name" value="AAA+_ATPase"/>
</dbReference>
<keyword evidence="5 9" id="KW-0067">ATP-binding</keyword>
<evidence type="ECO:0000256" key="8">
    <source>
        <dbReference type="ARBA" id="ARBA00023163"/>
    </source>
</evidence>
<comment type="similarity">
    <text evidence="9 11">Belongs to the Rho family.</text>
</comment>
<evidence type="ECO:0000256" key="6">
    <source>
        <dbReference type="ARBA" id="ARBA00022884"/>
    </source>
</evidence>
<dbReference type="InterPro" id="IPR011112">
    <property type="entry name" value="Rho-like_N"/>
</dbReference>
<evidence type="ECO:0000256" key="4">
    <source>
        <dbReference type="ARBA" id="ARBA00022806"/>
    </source>
</evidence>
<dbReference type="GO" id="GO:0008186">
    <property type="term" value="F:ATP-dependent activity, acting on RNA"/>
    <property type="evidence" value="ECO:0007669"/>
    <property type="project" value="UniProtKB-UniRule"/>
</dbReference>
<protein>
    <recommendedName>
        <fullName evidence="9 10">Transcription termination factor Rho</fullName>
        <ecNumber evidence="9 10">3.6.4.-</ecNumber>
    </recommendedName>
    <alternativeName>
        <fullName evidence="9">ATP-dependent helicase Rho</fullName>
    </alternativeName>
</protein>
<dbReference type="AlphaFoldDB" id="A0A379C4P0"/>
<keyword evidence="3 9" id="KW-0378">Hydrolase</keyword>
<evidence type="ECO:0000313" key="14">
    <source>
        <dbReference type="Proteomes" id="UP000255517"/>
    </source>
</evidence>
<evidence type="ECO:0000256" key="1">
    <source>
        <dbReference type="ARBA" id="ARBA00022472"/>
    </source>
</evidence>
<dbReference type="InterPro" id="IPR004665">
    <property type="entry name" value="Term_rho"/>
</dbReference>
<keyword evidence="8 9" id="KW-0804">Transcription</keyword>
<sequence length="586" mass="67123">MANENKNSITLKNKPINDLKNIALSMGLKDDESFNRTDYYNYIVYGTKPKIKSYTKKDLINLSIKDLREIANELDIASSYKYKKDPLIELIVEKYKNSDLDTDSDLTSKTTVELREIAKELNISKPYLYKKDQLIKVIEEKYEENLEYKDDIYSEDQDDKDKELYTPDENLEEDIEDNELEDEIDKIEESHAKKFGIELDEISNNATEAVGKMDDAKYVCGILELHQDGYGFLRVSNFLPSEGDIYVSPSQIRRFRLRNGDKILGIVRPSKDGESYNGLIYINEVNDKKPNLATNRPYFENLTPIYPREKIKMEFDPKDIATRVIDLICPVGKGQRGLIVSPPKSGKTTLLKKIAKSIEKNYPEIELFVLLIDERPEEVTDMQRSVKGQVVYSTFDETPKNHTRVAEMVLDRAKRLVEQGKDVVILLDSLTRLSRAYNLITPSSGKTLSGGLDPLSLHKPKRFFGAARNIEEGGSLTILATALVETGSRMDDIIFEEFKGTGNMELHLDRKLSEKRIFPAIDIYKSGTRKEELLLNQDELNFAFNIRNAMSYNSSNEVTEVLLDEMTKTINNKTFVRDSKIIKNLS</sequence>
<name>A0A379C4P0_9FIRM</name>
<keyword evidence="1 9" id="KW-0806">Transcription termination</keyword>
<keyword evidence="7 9" id="KW-0805">Transcription regulation</keyword>
<keyword evidence="4 9" id="KW-0347">Helicase</keyword>
<evidence type="ECO:0000256" key="7">
    <source>
        <dbReference type="ARBA" id="ARBA00023015"/>
    </source>
</evidence>
<reference evidence="13 14" key="1">
    <citation type="submission" date="2018-06" db="EMBL/GenBank/DDBJ databases">
        <authorList>
            <consortium name="Pathogen Informatics"/>
            <person name="Doyle S."/>
        </authorList>
    </citation>
    <scope>NUCLEOTIDE SEQUENCE [LARGE SCALE GENOMIC DNA]</scope>
    <source>
        <strain evidence="13 14">NCTC13149</strain>
    </source>
</reference>
<dbReference type="SUPFAM" id="SSF52540">
    <property type="entry name" value="P-loop containing nucleoside triphosphate hydrolases"/>
    <property type="match status" value="1"/>
</dbReference>
<comment type="function">
    <text evidence="9">Facilitates transcription termination by a mechanism that involves Rho binding to the nascent RNA, activation of Rho's RNA-dependent ATPase activity, and release of the mRNA from the DNA template.</text>
</comment>
<dbReference type="PANTHER" id="PTHR46425:SF1">
    <property type="entry name" value="TRANSCRIPTION TERMINATION FACTOR RHO"/>
    <property type="match status" value="1"/>
</dbReference>
<evidence type="ECO:0000259" key="12">
    <source>
        <dbReference type="PROSITE" id="PS51856"/>
    </source>
</evidence>
<comment type="subunit">
    <text evidence="9">Homohexamer. The homohexamer assembles into an open ring structure.</text>
</comment>
<dbReference type="PROSITE" id="PS51856">
    <property type="entry name" value="RHO_RNA_BD"/>
    <property type="match status" value="1"/>
</dbReference>
<accession>A0A379C4P0</accession>
<keyword evidence="2 9" id="KW-0547">Nucleotide-binding</keyword>
<dbReference type="SMART" id="SM00357">
    <property type="entry name" value="CSP"/>
    <property type="match status" value="1"/>
</dbReference>
<dbReference type="STRING" id="1122949.GCA_000378725_00627"/>
<evidence type="ECO:0000256" key="3">
    <source>
        <dbReference type="ARBA" id="ARBA00022801"/>
    </source>
</evidence>
<dbReference type="SUPFAM" id="SSF50249">
    <property type="entry name" value="Nucleic acid-binding proteins"/>
    <property type="match status" value="1"/>
</dbReference>
<evidence type="ECO:0000313" key="13">
    <source>
        <dbReference type="EMBL" id="SUB57069.1"/>
    </source>
</evidence>
<dbReference type="GO" id="GO:0006353">
    <property type="term" value="P:DNA-templated transcription termination"/>
    <property type="evidence" value="ECO:0007669"/>
    <property type="project" value="UniProtKB-UniRule"/>
</dbReference>
<comment type="caution">
    <text evidence="9">Lacks conserved residue(s) required for the propagation of feature annotation.</text>
</comment>
<dbReference type="EMBL" id="UGSZ01000001">
    <property type="protein sequence ID" value="SUB57069.1"/>
    <property type="molecule type" value="Genomic_DNA"/>
</dbReference>
<dbReference type="Pfam" id="PF07498">
    <property type="entry name" value="Rho_N"/>
    <property type="match status" value="1"/>
</dbReference>
<dbReference type="InterPro" id="IPR012340">
    <property type="entry name" value="NA-bd_OB-fold"/>
</dbReference>
<dbReference type="GO" id="GO:0004386">
    <property type="term" value="F:helicase activity"/>
    <property type="evidence" value="ECO:0007669"/>
    <property type="project" value="UniProtKB-UniRule"/>
</dbReference>
<dbReference type="Proteomes" id="UP000255517">
    <property type="component" value="Unassembled WGS sequence"/>
</dbReference>
<dbReference type="Gene3D" id="2.40.50.140">
    <property type="entry name" value="Nucleic acid-binding proteins"/>
    <property type="match status" value="1"/>
</dbReference>
<evidence type="ECO:0000256" key="2">
    <source>
        <dbReference type="ARBA" id="ARBA00022741"/>
    </source>
</evidence>
<feature type="binding site" evidence="9">
    <location>
        <begin position="344"/>
        <end position="349"/>
    </location>
    <ligand>
        <name>ATP</name>
        <dbReference type="ChEBI" id="CHEBI:30616"/>
    </ligand>
</feature>
<dbReference type="OrthoDB" id="9803053at2"/>